<feature type="chain" id="PRO_5030669043" evidence="1">
    <location>
        <begin position="22"/>
        <end position="140"/>
    </location>
</feature>
<feature type="domain" description="BON" evidence="2">
    <location>
        <begin position="73"/>
        <end position="140"/>
    </location>
</feature>
<dbReference type="InterPro" id="IPR007055">
    <property type="entry name" value="BON_dom"/>
</dbReference>
<dbReference type="PANTHER" id="PTHR34606:SF16">
    <property type="entry name" value="BON DOMAIN-CONTAINING PROTEIN"/>
    <property type="match status" value="1"/>
</dbReference>
<keyword evidence="1" id="KW-0732">Signal</keyword>
<dbReference type="Pfam" id="PF04972">
    <property type="entry name" value="BON"/>
    <property type="match status" value="1"/>
</dbReference>
<dbReference type="PROSITE" id="PS51257">
    <property type="entry name" value="PROKAR_LIPOPROTEIN"/>
    <property type="match status" value="1"/>
</dbReference>
<dbReference type="PANTHER" id="PTHR34606">
    <property type="entry name" value="BON DOMAIN-CONTAINING PROTEIN"/>
    <property type="match status" value="1"/>
</dbReference>
<dbReference type="EMBL" id="JACHIB010000016">
    <property type="protein sequence ID" value="MBB6084735.1"/>
    <property type="molecule type" value="Genomic_DNA"/>
</dbReference>
<evidence type="ECO:0000256" key="1">
    <source>
        <dbReference type="SAM" id="SignalP"/>
    </source>
</evidence>
<dbReference type="RefSeq" id="WP_170288480.1">
    <property type="nucleotide sequence ID" value="NZ_JACHIB010000016.1"/>
</dbReference>
<accession>A0A7W9TPZ8</accession>
<proteinExistence type="predicted"/>
<feature type="signal peptide" evidence="1">
    <location>
        <begin position="1"/>
        <end position="21"/>
    </location>
</feature>
<reference evidence="3 4" key="1">
    <citation type="submission" date="2020-08" db="EMBL/GenBank/DDBJ databases">
        <title>Genomic Encyclopedia of Type Strains, Phase IV (KMG-IV): sequencing the most valuable type-strain genomes for metagenomic binning, comparative biology and taxonomic classification.</title>
        <authorList>
            <person name="Goeker M."/>
        </authorList>
    </citation>
    <scope>NUCLEOTIDE SEQUENCE [LARGE SCALE GENOMIC DNA]</scope>
    <source>
        <strain evidence="3 4">DSM 12141</strain>
    </source>
</reference>
<dbReference type="InterPro" id="IPR051686">
    <property type="entry name" value="Lipoprotein_DolP"/>
</dbReference>
<name>A0A7W9TPZ8_CASDE</name>
<dbReference type="AlphaFoldDB" id="A0A7W9TPZ8"/>
<dbReference type="Proteomes" id="UP000541136">
    <property type="component" value="Unassembled WGS sequence"/>
</dbReference>
<organism evidence="3 4">
    <name type="scientific">Castellaniella defragrans</name>
    <name type="common">Alcaligenes defragrans</name>
    <dbReference type="NCBI Taxonomy" id="75697"/>
    <lineage>
        <taxon>Bacteria</taxon>
        <taxon>Pseudomonadati</taxon>
        <taxon>Pseudomonadota</taxon>
        <taxon>Betaproteobacteria</taxon>
        <taxon>Burkholderiales</taxon>
        <taxon>Alcaligenaceae</taxon>
        <taxon>Castellaniella</taxon>
    </lineage>
</organism>
<evidence type="ECO:0000259" key="2">
    <source>
        <dbReference type="PROSITE" id="PS50914"/>
    </source>
</evidence>
<dbReference type="PROSITE" id="PS50914">
    <property type="entry name" value="BON"/>
    <property type="match status" value="1"/>
</dbReference>
<evidence type="ECO:0000313" key="3">
    <source>
        <dbReference type="EMBL" id="MBB6084735.1"/>
    </source>
</evidence>
<protein>
    <submittedName>
        <fullName evidence="3">Hyperosmotically inducible protein</fullName>
    </submittedName>
</protein>
<dbReference type="Gene3D" id="3.30.1340.30">
    <property type="match status" value="1"/>
</dbReference>
<gene>
    <name evidence="3" type="ORF">HNR28_002782</name>
</gene>
<sequence length="140" mass="14261">MIHQNRLLPALILSAATLTLAACVAPNHSPYENVSGDEPGDAAITGQTHYQGTASGATIVQGTTGGVTVVNSQDAVINANVISALTAVPDLRTSNLQVGTLQGIVSLRGTVESKAAAQSAVQAAQQVPGVRSVNYDLQIM</sequence>
<evidence type="ECO:0000313" key="4">
    <source>
        <dbReference type="Proteomes" id="UP000541136"/>
    </source>
</evidence>
<comment type="caution">
    <text evidence="3">The sequence shown here is derived from an EMBL/GenBank/DDBJ whole genome shotgun (WGS) entry which is preliminary data.</text>
</comment>